<organism evidence="2 3">
    <name type="scientific">Tessaracoccus oleiagri</name>
    <dbReference type="NCBI Taxonomy" id="686624"/>
    <lineage>
        <taxon>Bacteria</taxon>
        <taxon>Bacillati</taxon>
        <taxon>Actinomycetota</taxon>
        <taxon>Actinomycetes</taxon>
        <taxon>Propionibacteriales</taxon>
        <taxon>Propionibacteriaceae</taxon>
        <taxon>Tessaracoccus</taxon>
    </lineage>
</organism>
<accession>A0A1G9H3L9</accession>
<feature type="transmembrane region" description="Helical" evidence="1">
    <location>
        <begin position="71"/>
        <end position="88"/>
    </location>
</feature>
<dbReference type="AlphaFoldDB" id="A0A1G9H3L9"/>
<gene>
    <name evidence="2" type="ORF">SAMN04488242_0052</name>
</gene>
<dbReference type="STRING" id="686624.SAMN04488242_0052"/>
<evidence type="ECO:0000313" key="3">
    <source>
        <dbReference type="Proteomes" id="UP000199475"/>
    </source>
</evidence>
<keyword evidence="1" id="KW-0812">Transmembrane</keyword>
<proteinExistence type="predicted"/>
<feature type="transmembrane region" description="Helical" evidence="1">
    <location>
        <begin position="6"/>
        <end position="25"/>
    </location>
</feature>
<evidence type="ECO:0000256" key="1">
    <source>
        <dbReference type="SAM" id="Phobius"/>
    </source>
</evidence>
<sequence length="129" mass="14122">MISVCYFFAVFLMNVITKESALSIAQLRTGLADDDAVEVAANGARIWMVPSAVVALFASVLPPSYWLLYEILYAILILSVSALAYCHAKWGLVKFGKLQGAVTWADELLVLLLAAVIWMVARRLWGVSA</sequence>
<feature type="transmembrane region" description="Helical" evidence="1">
    <location>
        <begin position="46"/>
        <end position="65"/>
    </location>
</feature>
<evidence type="ECO:0000313" key="2">
    <source>
        <dbReference type="EMBL" id="SDL07445.1"/>
    </source>
</evidence>
<name>A0A1G9H3L9_9ACTN</name>
<reference evidence="2 3" key="1">
    <citation type="submission" date="2016-10" db="EMBL/GenBank/DDBJ databases">
        <authorList>
            <person name="de Groot N.N."/>
        </authorList>
    </citation>
    <scope>NUCLEOTIDE SEQUENCE [LARGE SCALE GENOMIC DNA]</scope>
    <source>
        <strain evidence="2 3">CGMCC 1.9159</strain>
    </source>
</reference>
<dbReference type="EMBL" id="FNGP01000001">
    <property type="protein sequence ID" value="SDL07445.1"/>
    <property type="molecule type" value="Genomic_DNA"/>
</dbReference>
<dbReference type="Proteomes" id="UP000199475">
    <property type="component" value="Unassembled WGS sequence"/>
</dbReference>
<protein>
    <submittedName>
        <fullName evidence="2">Uncharacterized protein</fullName>
    </submittedName>
</protein>
<feature type="transmembrane region" description="Helical" evidence="1">
    <location>
        <begin position="100"/>
        <end position="121"/>
    </location>
</feature>
<keyword evidence="1" id="KW-0472">Membrane</keyword>
<keyword evidence="3" id="KW-1185">Reference proteome</keyword>
<keyword evidence="1" id="KW-1133">Transmembrane helix</keyword>